<dbReference type="SUPFAM" id="SSF103473">
    <property type="entry name" value="MFS general substrate transporter"/>
    <property type="match status" value="1"/>
</dbReference>
<evidence type="ECO:0000256" key="5">
    <source>
        <dbReference type="SAM" id="Phobius"/>
    </source>
</evidence>
<sequence length="199" mass="22824">MGITVRSMMRPQLMNSLHLCDVRGFLIDRLGRKTLLWVNYVILALTLTSLTATLTFQSVLLLHDYFSFPAGRILLAAICFLYVDLHLYVELRLGSRRRHLCLPTELFVQSYRPAAYAITGALIWLGLFVIGLAFPFVEEALGTFCFIFFLVYCISAAVFSFWVLPETKDRSMMEILESFTKLNYGAKKDKQEKLVCTRL</sequence>
<evidence type="ECO:0000313" key="8">
    <source>
        <dbReference type="Proteomes" id="UP001176940"/>
    </source>
</evidence>
<proteinExistence type="predicted"/>
<dbReference type="PANTHER" id="PTHR23503:SF129">
    <property type="entry name" value="SOLUTE CARRIER FAMILY 2 MEMBER 11-LIKE 1"/>
    <property type="match status" value="1"/>
</dbReference>
<evidence type="ECO:0000259" key="6">
    <source>
        <dbReference type="PROSITE" id="PS50850"/>
    </source>
</evidence>
<dbReference type="InterPro" id="IPR045263">
    <property type="entry name" value="GLUT"/>
</dbReference>
<evidence type="ECO:0000256" key="3">
    <source>
        <dbReference type="ARBA" id="ARBA00022989"/>
    </source>
</evidence>
<feature type="transmembrane region" description="Helical" evidence="5">
    <location>
        <begin position="37"/>
        <end position="61"/>
    </location>
</feature>
<evidence type="ECO:0000313" key="7">
    <source>
        <dbReference type="EMBL" id="CAJ0930314.1"/>
    </source>
</evidence>
<dbReference type="InterPro" id="IPR020846">
    <property type="entry name" value="MFS_dom"/>
</dbReference>
<keyword evidence="8" id="KW-1185">Reference proteome</keyword>
<evidence type="ECO:0000256" key="4">
    <source>
        <dbReference type="ARBA" id="ARBA00023136"/>
    </source>
</evidence>
<keyword evidence="4 5" id="KW-0472">Membrane</keyword>
<evidence type="ECO:0000256" key="2">
    <source>
        <dbReference type="ARBA" id="ARBA00022692"/>
    </source>
</evidence>
<reference evidence="7" key="1">
    <citation type="submission" date="2023-07" db="EMBL/GenBank/DDBJ databases">
        <authorList>
            <person name="Stuckert A."/>
        </authorList>
    </citation>
    <scope>NUCLEOTIDE SEQUENCE</scope>
</reference>
<keyword evidence="3 5" id="KW-1133">Transmembrane helix</keyword>
<name>A0ABN9L3U7_9NEOB</name>
<dbReference type="PROSITE" id="PS50850">
    <property type="entry name" value="MFS"/>
    <property type="match status" value="1"/>
</dbReference>
<organism evidence="7 8">
    <name type="scientific">Ranitomeya imitator</name>
    <name type="common">mimic poison frog</name>
    <dbReference type="NCBI Taxonomy" id="111125"/>
    <lineage>
        <taxon>Eukaryota</taxon>
        <taxon>Metazoa</taxon>
        <taxon>Chordata</taxon>
        <taxon>Craniata</taxon>
        <taxon>Vertebrata</taxon>
        <taxon>Euteleostomi</taxon>
        <taxon>Amphibia</taxon>
        <taxon>Batrachia</taxon>
        <taxon>Anura</taxon>
        <taxon>Neobatrachia</taxon>
        <taxon>Hyloidea</taxon>
        <taxon>Dendrobatidae</taxon>
        <taxon>Dendrobatinae</taxon>
        <taxon>Ranitomeya</taxon>
    </lineage>
</organism>
<comment type="caution">
    <text evidence="7">The sequence shown here is derived from an EMBL/GenBank/DDBJ whole genome shotgun (WGS) entry which is preliminary data.</text>
</comment>
<feature type="transmembrane region" description="Helical" evidence="5">
    <location>
        <begin position="140"/>
        <end position="164"/>
    </location>
</feature>
<dbReference type="Pfam" id="PF00083">
    <property type="entry name" value="Sugar_tr"/>
    <property type="match status" value="1"/>
</dbReference>
<dbReference type="Proteomes" id="UP001176940">
    <property type="component" value="Unassembled WGS sequence"/>
</dbReference>
<dbReference type="InterPro" id="IPR036259">
    <property type="entry name" value="MFS_trans_sf"/>
</dbReference>
<feature type="domain" description="Major facilitator superfamily (MFS) profile" evidence="6">
    <location>
        <begin position="1"/>
        <end position="168"/>
    </location>
</feature>
<comment type="subcellular location">
    <subcellularLocation>
        <location evidence="1">Membrane</location>
        <topology evidence="1">Multi-pass membrane protein</topology>
    </subcellularLocation>
</comment>
<dbReference type="PANTHER" id="PTHR23503">
    <property type="entry name" value="SOLUTE CARRIER FAMILY 2"/>
    <property type="match status" value="1"/>
</dbReference>
<evidence type="ECO:0000256" key="1">
    <source>
        <dbReference type="ARBA" id="ARBA00004141"/>
    </source>
</evidence>
<dbReference type="InterPro" id="IPR005828">
    <property type="entry name" value="MFS_sugar_transport-like"/>
</dbReference>
<feature type="transmembrane region" description="Helical" evidence="5">
    <location>
        <begin position="114"/>
        <end position="134"/>
    </location>
</feature>
<keyword evidence="2 5" id="KW-0812">Transmembrane</keyword>
<gene>
    <name evidence="7" type="ORF">RIMI_LOCUS4182503</name>
</gene>
<dbReference type="EMBL" id="CAUEEQ010006612">
    <property type="protein sequence ID" value="CAJ0930314.1"/>
    <property type="molecule type" value="Genomic_DNA"/>
</dbReference>
<feature type="transmembrane region" description="Helical" evidence="5">
    <location>
        <begin position="73"/>
        <end position="93"/>
    </location>
</feature>
<dbReference type="Gene3D" id="1.20.1250.20">
    <property type="entry name" value="MFS general substrate transporter like domains"/>
    <property type="match status" value="1"/>
</dbReference>
<protein>
    <recommendedName>
        <fullName evidence="6">Major facilitator superfamily (MFS) profile domain-containing protein</fullName>
    </recommendedName>
</protein>
<accession>A0ABN9L3U7</accession>